<dbReference type="Gene3D" id="3.90.1720.10">
    <property type="entry name" value="endopeptidase domain like (from Nostoc punctiforme)"/>
    <property type="match status" value="1"/>
</dbReference>
<evidence type="ECO:0000256" key="1">
    <source>
        <dbReference type="ARBA" id="ARBA00007074"/>
    </source>
</evidence>
<evidence type="ECO:0000313" key="7">
    <source>
        <dbReference type="Proteomes" id="UP000570517"/>
    </source>
</evidence>
<dbReference type="AlphaFoldDB" id="A0A850PQ72"/>
<keyword evidence="7" id="KW-1185">Reference proteome</keyword>
<keyword evidence="4" id="KW-0788">Thiol protease</keyword>
<evidence type="ECO:0000256" key="4">
    <source>
        <dbReference type="ARBA" id="ARBA00022807"/>
    </source>
</evidence>
<name>A0A850PQ72_9MYCO</name>
<dbReference type="GO" id="GO:0006508">
    <property type="term" value="P:proteolysis"/>
    <property type="evidence" value="ECO:0007669"/>
    <property type="project" value="UniProtKB-KW"/>
</dbReference>
<dbReference type="GO" id="GO:0008234">
    <property type="term" value="F:cysteine-type peptidase activity"/>
    <property type="evidence" value="ECO:0007669"/>
    <property type="project" value="UniProtKB-KW"/>
</dbReference>
<dbReference type="InterPro" id="IPR051794">
    <property type="entry name" value="PG_Endopeptidase_C40"/>
</dbReference>
<dbReference type="InterPro" id="IPR038765">
    <property type="entry name" value="Papain-like_cys_pep_sf"/>
</dbReference>
<dbReference type="InterPro" id="IPR000064">
    <property type="entry name" value="NLP_P60_dom"/>
</dbReference>
<accession>A0A850PQ72</accession>
<dbReference type="PANTHER" id="PTHR47359:SF3">
    <property type="entry name" value="NLP_P60 DOMAIN-CONTAINING PROTEIN-RELATED"/>
    <property type="match status" value="1"/>
</dbReference>
<dbReference type="SUPFAM" id="SSF54001">
    <property type="entry name" value="Cysteine proteinases"/>
    <property type="match status" value="1"/>
</dbReference>
<gene>
    <name evidence="6" type="ORF">HLY00_5582</name>
</gene>
<evidence type="ECO:0000259" key="5">
    <source>
        <dbReference type="PROSITE" id="PS51935"/>
    </source>
</evidence>
<feature type="domain" description="NlpC/P60" evidence="5">
    <location>
        <begin position="253"/>
        <end position="367"/>
    </location>
</feature>
<proteinExistence type="inferred from homology"/>
<dbReference type="RefSeq" id="WP_178358970.1">
    <property type="nucleotide sequence ID" value="NZ_JABFYL010000024.1"/>
</dbReference>
<keyword evidence="2" id="KW-0645">Protease</keyword>
<dbReference type="PROSITE" id="PS51935">
    <property type="entry name" value="NLPC_P60"/>
    <property type="match status" value="1"/>
</dbReference>
<evidence type="ECO:0000256" key="2">
    <source>
        <dbReference type="ARBA" id="ARBA00022670"/>
    </source>
</evidence>
<dbReference type="Proteomes" id="UP000570517">
    <property type="component" value="Unassembled WGS sequence"/>
</dbReference>
<dbReference type="PANTHER" id="PTHR47359">
    <property type="entry name" value="PEPTIDOGLYCAN DL-ENDOPEPTIDASE CWLO"/>
    <property type="match status" value="1"/>
</dbReference>
<evidence type="ECO:0000313" key="6">
    <source>
        <dbReference type="EMBL" id="NVN50643.1"/>
    </source>
</evidence>
<comment type="similarity">
    <text evidence="1">Belongs to the peptidase C40 family.</text>
</comment>
<comment type="caution">
    <text evidence="6">The sequence shown here is derived from an EMBL/GenBank/DDBJ whole genome shotgun (WGS) entry which is preliminary data.</text>
</comment>
<organism evidence="6 7">
    <name type="scientific">Mycolicibacterium hippocampi</name>
    <dbReference type="NCBI Taxonomy" id="659824"/>
    <lineage>
        <taxon>Bacteria</taxon>
        <taxon>Bacillati</taxon>
        <taxon>Actinomycetota</taxon>
        <taxon>Actinomycetes</taxon>
        <taxon>Mycobacteriales</taxon>
        <taxon>Mycobacteriaceae</taxon>
        <taxon>Mycolicibacterium</taxon>
    </lineage>
</organism>
<evidence type="ECO:0000256" key="3">
    <source>
        <dbReference type="ARBA" id="ARBA00022801"/>
    </source>
</evidence>
<sequence length="367" mass="36551">MPSALVSALSTPIRRVQALVGPGWSADPVGDPAAVLTGVRDSLTDVARSAGQAWRQAADGWSGAGADAAAQFAATTAAAIDDAAERAGSLGATADSAAAAVTRAHRRLQGIVDEFEATASVLEPRLDQPGVAKELLAEARRSLTEAIAIVEELIAELDGHAAALDTPRSPAATSPAGYGGATPAGFGGAAPTGMGSGFAGGTPMGAPGWSGSGVSADMAGFTRPDGAEAPDAALFGEGVAVRLPDGTVVMAPNAVAASAVRHALTQLGVPYQWGGTAPGVGLDCSGLTQWAYHEAGLNIPRLAQEQDIGASIAQGAVLPGDLAVWDGHVAMVVGDNLMVEAGDPVKLSPIRTANAGQGFQGFWRPTA</sequence>
<dbReference type="Pfam" id="PF00877">
    <property type="entry name" value="NLPC_P60"/>
    <property type="match status" value="1"/>
</dbReference>
<dbReference type="EMBL" id="JABFYL010000024">
    <property type="protein sequence ID" value="NVN50643.1"/>
    <property type="molecule type" value="Genomic_DNA"/>
</dbReference>
<protein>
    <recommendedName>
        <fullName evidence="5">NlpC/P60 domain-containing protein</fullName>
    </recommendedName>
</protein>
<keyword evidence="3" id="KW-0378">Hydrolase</keyword>
<reference evidence="6 7" key="1">
    <citation type="submission" date="2020-05" db="EMBL/GenBank/DDBJ databases">
        <title>Draft genome sequence of Mycobacterium hippocampi DL, isolated from European seabass, Dicentrarchus labrax, reared in fish farms.</title>
        <authorList>
            <person name="Stathopoulou P."/>
            <person name="Asimakis E."/>
            <person name="Tzokas K."/>
            <person name="Batargias C."/>
            <person name="Tsiamis G."/>
        </authorList>
    </citation>
    <scope>NUCLEOTIDE SEQUENCE [LARGE SCALE GENOMIC DNA]</scope>
    <source>
        <strain evidence="6 7">DL</strain>
    </source>
</reference>